<feature type="chain" id="PRO_5041710951" description="Leucine-rich repeat-containing N-terminal plant-type domain-containing protein" evidence="4">
    <location>
        <begin position="17"/>
        <end position="223"/>
    </location>
</feature>
<proteinExistence type="predicted"/>
<protein>
    <recommendedName>
        <fullName evidence="5">Leucine-rich repeat-containing N-terminal plant-type domain-containing protein</fullName>
    </recommendedName>
</protein>
<dbReference type="PANTHER" id="PTHR48060">
    <property type="entry name" value="DNA DAMAGE-REPAIR/TOLERATION PROTEIN DRT100"/>
    <property type="match status" value="1"/>
</dbReference>
<accession>A0AA88QQU5</accession>
<evidence type="ECO:0000256" key="4">
    <source>
        <dbReference type="SAM" id="SignalP"/>
    </source>
</evidence>
<dbReference type="InterPro" id="IPR032675">
    <property type="entry name" value="LRR_dom_sf"/>
</dbReference>
<feature type="domain" description="Leucine-rich repeat-containing N-terminal plant-type" evidence="5">
    <location>
        <begin position="26"/>
        <end position="65"/>
    </location>
</feature>
<keyword evidence="3" id="KW-0677">Repeat</keyword>
<dbReference type="Gene3D" id="3.80.10.10">
    <property type="entry name" value="Ribonuclease Inhibitor"/>
    <property type="match status" value="1"/>
</dbReference>
<dbReference type="Proteomes" id="UP001187471">
    <property type="component" value="Unassembled WGS sequence"/>
</dbReference>
<dbReference type="InterPro" id="IPR013210">
    <property type="entry name" value="LRR_N_plant-typ"/>
</dbReference>
<evidence type="ECO:0000313" key="7">
    <source>
        <dbReference type="Proteomes" id="UP001187471"/>
    </source>
</evidence>
<dbReference type="PANTHER" id="PTHR48060:SF21">
    <property type="entry name" value="L DOMAIN-LIKE PROTEIN"/>
    <property type="match status" value="1"/>
</dbReference>
<feature type="signal peptide" evidence="4">
    <location>
        <begin position="1"/>
        <end position="16"/>
    </location>
</feature>
<gene>
    <name evidence="6" type="ORF">RJ640_021515</name>
</gene>
<keyword evidence="1" id="KW-0433">Leucine-rich repeat</keyword>
<evidence type="ECO:0000256" key="3">
    <source>
        <dbReference type="ARBA" id="ARBA00022737"/>
    </source>
</evidence>
<evidence type="ECO:0000256" key="1">
    <source>
        <dbReference type="ARBA" id="ARBA00022614"/>
    </source>
</evidence>
<organism evidence="6 7">
    <name type="scientific">Escallonia rubra</name>
    <dbReference type="NCBI Taxonomy" id="112253"/>
    <lineage>
        <taxon>Eukaryota</taxon>
        <taxon>Viridiplantae</taxon>
        <taxon>Streptophyta</taxon>
        <taxon>Embryophyta</taxon>
        <taxon>Tracheophyta</taxon>
        <taxon>Spermatophyta</taxon>
        <taxon>Magnoliopsida</taxon>
        <taxon>eudicotyledons</taxon>
        <taxon>Gunneridae</taxon>
        <taxon>Pentapetalae</taxon>
        <taxon>asterids</taxon>
        <taxon>campanulids</taxon>
        <taxon>Escalloniales</taxon>
        <taxon>Escalloniaceae</taxon>
        <taxon>Escallonia</taxon>
    </lineage>
</organism>
<dbReference type="Pfam" id="PF08263">
    <property type="entry name" value="LRRNT_2"/>
    <property type="match status" value="1"/>
</dbReference>
<dbReference type="InterPro" id="IPR053211">
    <property type="entry name" value="DNA_repair-toleration"/>
</dbReference>
<dbReference type="EMBL" id="JAVXUO010003132">
    <property type="protein sequence ID" value="KAK2966371.1"/>
    <property type="molecule type" value="Genomic_DNA"/>
</dbReference>
<keyword evidence="7" id="KW-1185">Reference proteome</keyword>
<evidence type="ECO:0000256" key="2">
    <source>
        <dbReference type="ARBA" id="ARBA00022729"/>
    </source>
</evidence>
<evidence type="ECO:0000313" key="6">
    <source>
        <dbReference type="EMBL" id="KAK2966371.1"/>
    </source>
</evidence>
<dbReference type="SUPFAM" id="SSF52058">
    <property type="entry name" value="L domain-like"/>
    <property type="match status" value="1"/>
</dbReference>
<keyword evidence="2 4" id="KW-0732">Signal</keyword>
<sequence length="223" mass="23954">MVSSWLLLVLVSPALAFSHEAAASLSKDASSLLAFKTSISFYPSHLLCSWNPSTTYCLWYGVHCDPVSGRVTSLIIPRKMSSPKPSQLDANNFTASDYVLVGSLPTSIGNLTKLRTLSIPHHLLSGEIPAAIKDLALCKSWNSKKSDYPAGFRVFFSSPPPPSSSLFTFSSCVLYEPTSFSEVVPPAVAAVLVPSPLPLLLLFAGESGYSLVSESERSHISKT</sequence>
<dbReference type="AlphaFoldDB" id="A0AA88QQU5"/>
<name>A0AA88QQU5_9ASTE</name>
<comment type="caution">
    <text evidence="6">The sequence shown here is derived from an EMBL/GenBank/DDBJ whole genome shotgun (WGS) entry which is preliminary data.</text>
</comment>
<evidence type="ECO:0000259" key="5">
    <source>
        <dbReference type="Pfam" id="PF08263"/>
    </source>
</evidence>
<reference evidence="6" key="1">
    <citation type="submission" date="2022-12" db="EMBL/GenBank/DDBJ databases">
        <title>Draft genome assemblies for two species of Escallonia (Escalloniales).</title>
        <authorList>
            <person name="Chanderbali A."/>
            <person name="Dervinis C."/>
            <person name="Anghel I."/>
            <person name="Soltis D."/>
            <person name="Soltis P."/>
            <person name="Zapata F."/>
        </authorList>
    </citation>
    <scope>NUCLEOTIDE SEQUENCE</scope>
    <source>
        <strain evidence="6">UCBG92.1500</strain>
        <tissue evidence="6">Leaf</tissue>
    </source>
</reference>